<name>A0A4Y8VFZ2_9PSED</name>
<comment type="caution">
    <text evidence="1">The sequence shown here is derived from an EMBL/GenBank/DDBJ whole genome shotgun (WGS) entry which is preliminary data.</text>
</comment>
<evidence type="ECO:0000313" key="2">
    <source>
        <dbReference type="Proteomes" id="UP000297555"/>
    </source>
</evidence>
<dbReference type="Proteomes" id="UP000297555">
    <property type="component" value="Unassembled WGS sequence"/>
</dbReference>
<proteinExistence type="predicted"/>
<protein>
    <submittedName>
        <fullName evidence="1">Uncharacterized protein</fullName>
    </submittedName>
</protein>
<dbReference type="AlphaFoldDB" id="A0A4Y8VFZ2"/>
<dbReference type="RefSeq" id="WP_134826934.1">
    <property type="nucleotide sequence ID" value="NZ_SPDQ01000015.1"/>
</dbReference>
<reference evidence="1 2" key="1">
    <citation type="submission" date="2019-03" db="EMBL/GenBank/DDBJ databases">
        <title>Draft genome sequence of humic substances-degrading Pseudomonas kribbensis CHA-19 from forest soil.</title>
        <authorList>
            <person name="Kim D."/>
        </authorList>
    </citation>
    <scope>NUCLEOTIDE SEQUENCE [LARGE SCALE GENOMIC DNA]</scope>
    <source>
        <strain evidence="1 2">CHA-19</strain>
    </source>
</reference>
<accession>A0A4Y8VFZ2</accession>
<evidence type="ECO:0000313" key="1">
    <source>
        <dbReference type="EMBL" id="TFH79936.1"/>
    </source>
</evidence>
<dbReference type="OrthoDB" id="6910453at2"/>
<dbReference type="EMBL" id="SPDQ01000015">
    <property type="protein sequence ID" value="TFH79936.1"/>
    <property type="molecule type" value="Genomic_DNA"/>
</dbReference>
<gene>
    <name evidence="1" type="ORF">E4J90_14770</name>
</gene>
<organism evidence="1 2">
    <name type="scientific">Pseudomonas kribbensis</name>
    <dbReference type="NCBI Taxonomy" id="1628086"/>
    <lineage>
        <taxon>Bacteria</taxon>
        <taxon>Pseudomonadati</taxon>
        <taxon>Pseudomonadota</taxon>
        <taxon>Gammaproteobacteria</taxon>
        <taxon>Pseudomonadales</taxon>
        <taxon>Pseudomonadaceae</taxon>
        <taxon>Pseudomonas</taxon>
    </lineage>
</organism>
<sequence>MTPLERMLSWHSNWSLNDGYVKCKACGAMQAESAKENKFPHTETCSVVRLNQSPWQLLDEVRMAFESTENTKS</sequence>